<sequence>MAIFEDETLRAVGELLALGEQEGYGITFEPDTEGWKVGYVRGMSGGDLSVGYDLGETARAALRPLVELARRHERTREGRDG</sequence>
<protein>
    <submittedName>
        <fullName evidence="1">Uncharacterized protein</fullName>
    </submittedName>
</protein>
<accession>A0ABT7SKA6</accession>
<reference evidence="1 2" key="1">
    <citation type="submission" date="2023-06" db="EMBL/GenBank/DDBJ databases">
        <title>Cellulomonas sp. MW4 Whole genome sequence.</title>
        <authorList>
            <person name="Park S."/>
        </authorList>
    </citation>
    <scope>NUCLEOTIDE SEQUENCE [LARGE SCALE GENOMIC DNA]</scope>
    <source>
        <strain evidence="1 2">MW4</strain>
    </source>
</reference>
<evidence type="ECO:0000313" key="2">
    <source>
        <dbReference type="Proteomes" id="UP001529338"/>
    </source>
</evidence>
<dbReference type="Proteomes" id="UP001529338">
    <property type="component" value="Unassembled WGS sequence"/>
</dbReference>
<gene>
    <name evidence="1" type="ORF">QRT04_16925</name>
</gene>
<evidence type="ECO:0000313" key="1">
    <source>
        <dbReference type="EMBL" id="MDM7856625.1"/>
    </source>
</evidence>
<name>A0ABT7SKA6_9CELL</name>
<comment type="caution">
    <text evidence="1">The sequence shown here is derived from an EMBL/GenBank/DDBJ whole genome shotgun (WGS) entry which is preliminary data.</text>
</comment>
<proteinExistence type="predicted"/>
<dbReference type="EMBL" id="JAUCGQ010000004">
    <property type="protein sequence ID" value="MDM7856625.1"/>
    <property type="molecule type" value="Genomic_DNA"/>
</dbReference>
<keyword evidence="2" id="KW-1185">Reference proteome</keyword>
<organism evidence="1 2">
    <name type="scientific">Cellulomonas alba</name>
    <dbReference type="NCBI Taxonomy" id="3053467"/>
    <lineage>
        <taxon>Bacteria</taxon>
        <taxon>Bacillati</taxon>
        <taxon>Actinomycetota</taxon>
        <taxon>Actinomycetes</taxon>
        <taxon>Micrococcales</taxon>
        <taxon>Cellulomonadaceae</taxon>
        <taxon>Cellulomonas</taxon>
    </lineage>
</organism>
<dbReference type="RefSeq" id="WP_289456892.1">
    <property type="nucleotide sequence ID" value="NZ_JAUCGQ010000004.1"/>
</dbReference>